<evidence type="ECO:0000313" key="2">
    <source>
        <dbReference type="Proteomes" id="UP000289954"/>
    </source>
</evidence>
<comment type="caution">
    <text evidence="1">The sequence shown here is derived from an EMBL/GenBank/DDBJ whole genome shotgun (WGS) entry which is preliminary data.</text>
</comment>
<dbReference type="Proteomes" id="UP000289954">
    <property type="component" value="Unassembled WGS sequence"/>
</dbReference>
<organism evidence="1 2">
    <name type="scientific">Cellulomonas biazotea</name>
    <dbReference type="NCBI Taxonomy" id="1709"/>
    <lineage>
        <taxon>Bacteria</taxon>
        <taxon>Bacillati</taxon>
        <taxon>Actinomycetota</taxon>
        <taxon>Actinomycetes</taxon>
        <taxon>Micrococcales</taxon>
        <taxon>Cellulomonadaceae</taxon>
        <taxon>Cellulomonas</taxon>
    </lineage>
</organism>
<protein>
    <submittedName>
        <fullName evidence="1">Phage tail protein</fullName>
    </submittedName>
</protein>
<dbReference type="NCBIfam" id="TIGR02242">
    <property type="entry name" value="tail_TIGR02242"/>
    <property type="match status" value="1"/>
</dbReference>
<reference evidence="1 2" key="1">
    <citation type="submission" date="2019-01" db="EMBL/GenBank/DDBJ databases">
        <title>Draft genome sequence of Cellulomonas takizawaensis strain TKZ-21.</title>
        <authorList>
            <person name="Yamamura H."/>
            <person name="Hayashi T."/>
            <person name="Hamada M."/>
            <person name="Serisawa Y."/>
            <person name="Matsuyama K."/>
            <person name="Nakagawa Y."/>
            <person name="Otoguro M."/>
            <person name="Yanagida F."/>
            <person name="Hayakawa M."/>
        </authorList>
    </citation>
    <scope>NUCLEOTIDE SEQUENCE [LARGE SCALE GENOMIC DNA]</scope>
    <source>
        <strain evidence="1 2">NBRC12680</strain>
    </source>
</reference>
<dbReference type="EMBL" id="BIMR01000463">
    <property type="protein sequence ID" value="GCE78501.1"/>
    <property type="molecule type" value="Genomic_DNA"/>
</dbReference>
<gene>
    <name evidence="1" type="ORF">CBZ_35570</name>
</gene>
<name>A0A402DWI4_9CELL</name>
<dbReference type="AlphaFoldDB" id="A0A402DWI4"/>
<dbReference type="OrthoDB" id="370073at2"/>
<dbReference type="Pfam" id="PF09684">
    <property type="entry name" value="Tail_P2_I"/>
    <property type="match status" value="1"/>
</dbReference>
<keyword evidence="2" id="KW-1185">Reference proteome</keyword>
<dbReference type="InterPro" id="IPR011748">
    <property type="entry name" value="Unchr_phage_tail-like"/>
</dbReference>
<proteinExistence type="predicted"/>
<evidence type="ECO:0000313" key="1">
    <source>
        <dbReference type="EMBL" id="GCE78501.1"/>
    </source>
</evidence>
<dbReference type="InterPro" id="IPR006521">
    <property type="entry name" value="Tail_protein_I"/>
</dbReference>
<sequence>MRGMVDGLASPVPIGTRLPAVLQEDDFLLRFAAAIDDTFAPVYLSLDALACYVDPHLAPADFLEWLCGWVGIEPDQTWTTERRREVVAHASAVHRWRGTARGVAEAVRLVVDGDVEVTDSGGAAWSAAPGGTLPGDPVPAVRVHVRAHGPVDRRRVERVVAAVTAAHVPFTLDIEEETP</sequence>
<accession>A0A402DWI4</accession>